<dbReference type="PROSITE" id="PS50896">
    <property type="entry name" value="LISH"/>
    <property type="match status" value="1"/>
</dbReference>
<evidence type="ECO:0000259" key="3">
    <source>
        <dbReference type="PROSITE" id="PS50897"/>
    </source>
</evidence>
<feature type="domain" description="CTLH" evidence="3">
    <location>
        <begin position="62"/>
        <end position="115"/>
    </location>
</feature>
<proteinExistence type="predicted"/>
<protein>
    <submittedName>
        <fullName evidence="4">Topless-related 4-like</fullName>
    </submittedName>
</protein>
<evidence type="ECO:0000256" key="1">
    <source>
        <dbReference type="ARBA" id="ARBA00022574"/>
    </source>
</evidence>
<dbReference type="Proteomes" id="UP000594638">
    <property type="component" value="Unassembled WGS sequence"/>
</dbReference>
<dbReference type="Pfam" id="PF21889">
    <property type="entry name" value="TPR1-like_2nd"/>
    <property type="match status" value="1"/>
</dbReference>
<dbReference type="InterPro" id="IPR006594">
    <property type="entry name" value="LisH"/>
</dbReference>
<keyword evidence="1" id="KW-0853">WD repeat</keyword>
<dbReference type="PANTHER" id="PTHR44083">
    <property type="entry name" value="TOPLESS-RELATED PROTEIN 1-RELATED"/>
    <property type="match status" value="1"/>
</dbReference>
<dbReference type="InterPro" id="IPR006595">
    <property type="entry name" value="CTLH_C"/>
</dbReference>
<comment type="caution">
    <text evidence="4">The sequence shown here is derived from an EMBL/GenBank/DDBJ whole genome shotgun (WGS) entry which is preliminary data.</text>
</comment>
<dbReference type="EMBL" id="CACTIH010009079">
    <property type="protein sequence ID" value="CAA3022889.1"/>
    <property type="molecule type" value="Genomic_DNA"/>
</dbReference>
<evidence type="ECO:0000313" key="5">
    <source>
        <dbReference type="Proteomes" id="UP000594638"/>
    </source>
</evidence>
<dbReference type="InterPro" id="IPR054080">
    <property type="entry name" value="TPR1-like_2nd"/>
</dbReference>
<keyword evidence="2" id="KW-0677">Repeat</keyword>
<dbReference type="PANTHER" id="PTHR44083:SF45">
    <property type="entry name" value="TOPLESS-RELATED PROTEIN 1"/>
    <property type="match status" value="1"/>
</dbReference>
<sequence length="115" mass="13583">MRLIMSTVRFMCQKKTEEDVPQENLRGTYCNVGKEDLFLVLQFLEDANLTETARILEEESGIFFNMSYFENIVTNGDWDKVERYLLAFTGINDNTNSTKIFYEIRRRKCLEALDM</sequence>
<evidence type="ECO:0000256" key="2">
    <source>
        <dbReference type="ARBA" id="ARBA00022737"/>
    </source>
</evidence>
<keyword evidence="5" id="KW-1185">Reference proteome</keyword>
<evidence type="ECO:0000313" key="4">
    <source>
        <dbReference type="EMBL" id="CAA3022889.1"/>
    </source>
</evidence>
<name>A0A8S0V027_OLEEU</name>
<organism evidence="4 5">
    <name type="scientific">Olea europaea subsp. europaea</name>
    <dbReference type="NCBI Taxonomy" id="158383"/>
    <lineage>
        <taxon>Eukaryota</taxon>
        <taxon>Viridiplantae</taxon>
        <taxon>Streptophyta</taxon>
        <taxon>Embryophyta</taxon>
        <taxon>Tracheophyta</taxon>
        <taxon>Spermatophyta</taxon>
        <taxon>Magnoliopsida</taxon>
        <taxon>eudicotyledons</taxon>
        <taxon>Gunneridae</taxon>
        <taxon>Pentapetalae</taxon>
        <taxon>asterids</taxon>
        <taxon>lamiids</taxon>
        <taxon>Lamiales</taxon>
        <taxon>Oleaceae</taxon>
        <taxon>Oleeae</taxon>
        <taxon>Olea</taxon>
    </lineage>
</organism>
<dbReference type="PROSITE" id="PS50897">
    <property type="entry name" value="CTLH"/>
    <property type="match status" value="1"/>
</dbReference>
<dbReference type="AlphaFoldDB" id="A0A8S0V027"/>
<accession>A0A8S0V027</accession>
<gene>
    <name evidence="4" type="ORF">OLEA9_A000279</name>
</gene>
<dbReference type="Gramene" id="OE9A000279T1">
    <property type="protein sequence ID" value="OE9A000279C1"/>
    <property type="gene ID" value="OE9A000279"/>
</dbReference>
<dbReference type="GO" id="GO:0006355">
    <property type="term" value="P:regulation of DNA-templated transcription"/>
    <property type="evidence" value="ECO:0007669"/>
    <property type="project" value="InterPro"/>
</dbReference>
<dbReference type="InterPro" id="IPR027728">
    <property type="entry name" value="Topless_fam"/>
</dbReference>
<reference evidence="4 5" key="1">
    <citation type="submission" date="2019-12" db="EMBL/GenBank/DDBJ databases">
        <authorList>
            <person name="Alioto T."/>
            <person name="Alioto T."/>
            <person name="Gomez Garrido J."/>
        </authorList>
    </citation>
    <scope>NUCLEOTIDE SEQUENCE [LARGE SCALE GENOMIC DNA]</scope>
</reference>